<dbReference type="AlphaFoldDB" id="S7XLV1"/>
<protein>
    <recommendedName>
        <fullName evidence="10">SMP-LTD domain-containing protein</fullName>
    </recommendedName>
</protein>
<accession>S7XLV1</accession>
<evidence type="ECO:0000256" key="4">
    <source>
        <dbReference type="ARBA" id="ARBA00022824"/>
    </source>
</evidence>
<evidence type="ECO:0000313" key="11">
    <source>
        <dbReference type="EMBL" id="EPR80069.1"/>
    </source>
</evidence>
<keyword evidence="12" id="KW-1185">Reference proteome</keyword>
<dbReference type="GO" id="GO:0005789">
    <property type="term" value="C:endoplasmic reticulum membrane"/>
    <property type="evidence" value="ECO:0007669"/>
    <property type="project" value="UniProtKB-SubCell"/>
</dbReference>
<organism evidence="11 12">
    <name type="scientific">Spraguea lophii (strain 42_110)</name>
    <name type="common">Microsporidian parasite</name>
    <dbReference type="NCBI Taxonomy" id="1358809"/>
    <lineage>
        <taxon>Eukaryota</taxon>
        <taxon>Fungi</taxon>
        <taxon>Fungi incertae sedis</taxon>
        <taxon>Microsporidia</taxon>
        <taxon>Spragueidae</taxon>
        <taxon>Spraguea</taxon>
    </lineage>
</organism>
<dbReference type="PANTHER" id="PTHR13466:SF0">
    <property type="entry name" value="SMP-LTD DOMAIN-CONTAINING PROTEIN"/>
    <property type="match status" value="1"/>
</dbReference>
<evidence type="ECO:0000256" key="3">
    <source>
        <dbReference type="ARBA" id="ARBA00022692"/>
    </source>
</evidence>
<keyword evidence="4" id="KW-0256">Endoplasmic reticulum</keyword>
<feature type="transmembrane region" description="Helical" evidence="9">
    <location>
        <begin position="6"/>
        <end position="28"/>
    </location>
</feature>
<dbReference type="GO" id="GO:0015914">
    <property type="term" value="P:phospholipid transport"/>
    <property type="evidence" value="ECO:0007669"/>
    <property type="project" value="TreeGrafter"/>
</dbReference>
<dbReference type="Proteomes" id="UP000014978">
    <property type="component" value="Unassembled WGS sequence"/>
</dbReference>
<dbReference type="GO" id="GO:0008289">
    <property type="term" value="F:lipid binding"/>
    <property type="evidence" value="ECO:0007669"/>
    <property type="project" value="UniProtKB-KW"/>
</dbReference>
<feature type="domain" description="SMP-LTD" evidence="10">
    <location>
        <begin position="60"/>
        <end position="309"/>
    </location>
</feature>
<keyword evidence="2" id="KW-0813">Transport</keyword>
<comment type="subcellular location">
    <subcellularLocation>
        <location evidence="1">Endoplasmic reticulum membrane</location>
    </subcellularLocation>
</comment>
<keyword evidence="7" id="KW-0446">Lipid-binding</keyword>
<dbReference type="OMA" id="NTRWELS"/>
<name>S7XLV1_SPRLO</name>
<evidence type="ECO:0000259" key="10">
    <source>
        <dbReference type="PROSITE" id="PS51847"/>
    </source>
</evidence>
<proteinExistence type="predicted"/>
<evidence type="ECO:0000256" key="9">
    <source>
        <dbReference type="SAM" id="Phobius"/>
    </source>
</evidence>
<keyword evidence="3 9" id="KW-0812">Transmembrane</keyword>
<dbReference type="VEuPathDB" id="MicrosporidiaDB:SLOPH_2378"/>
<sequence length="912" mass="106790">MFLLLIVGFILGIFSTLIIVELGLRLLIAFSRRKPVKPQDTKTVVITATQKNLINQALHKCTDVGWFNVFFQRFWIELARSDAHIDRMKRMLLGKFRIYLRKKILDEVNILNIKIGSEAPVIKSIQLLNKEELSELIKNRKKEIEREIQEDNDISEVEKMINEPKNNDKNEISTNGIESYSIRGEETFYDEIENDDFYKDIFDKAVFLIDVEYNGEIITEIATKVKGFKITTEVKFSNLSGQLLLKIPAEHHYTRLEVSFLQCNKPTITPFVNKNTYFSSTISKLLKKLLYYIFKRQIVYPNWHPLRLPLVVPSIREISHDLEILTSTNCHEIKKNLVNNLKLYVSMDYKIHKNKKGIMERINNIPVNITGELFWYHFPLPDKFDNNILYNFKLLEPLREIWHIKKIEESKIVEGGVYLISVIIGDTSIEFLRIHVDDMLIFQRNDLKNKDFIIFSVKNGNLNIHTYITDNLYKLNLNEIEILKDEVFKIKKIGKREFDIEEVKNIFLNMRNNYMEKPESDKFIFKKLTLPLEKNELIGIINKRETRMKLVTSTGRVINENKLVVEIEEFTNKDSIEQKEINEENEKINLKQRGNNSPYLNETDNTNEIILKKGNKIDKEENPVETVEIRKRHIEYFDWETKDSNTGNSIIGGSVVYRIFTYKENGIIIDAEFDKINFLTIFKITEVENGTELEIYYTPTLAAIYEFTSYLVLNTRILQCKRIEKNGISFNCKNKIELQVECQGGICLEISTNEIDDFYLTLYNKKTKKYILSDFKIVTSSPAFFAFGIKESAMIKIILKPKFYTDKSVTVDIRKLNNTYSDDYIINCDSSLPQGKKKLASFKGKKGSRVFWNIDYDDDIISFLENEEGKRDNINGYGVISSLDTKYYFYSKNRGIKKRSFKICMGMLPVQL</sequence>
<keyword evidence="8 9" id="KW-0472">Membrane</keyword>
<dbReference type="EMBL" id="ATCN01000022">
    <property type="protein sequence ID" value="EPR80069.1"/>
    <property type="molecule type" value="Genomic_DNA"/>
</dbReference>
<evidence type="ECO:0000256" key="2">
    <source>
        <dbReference type="ARBA" id="ARBA00022448"/>
    </source>
</evidence>
<evidence type="ECO:0000256" key="5">
    <source>
        <dbReference type="ARBA" id="ARBA00022989"/>
    </source>
</evidence>
<dbReference type="GO" id="GO:0032865">
    <property type="term" value="C:ERMES complex"/>
    <property type="evidence" value="ECO:0007669"/>
    <property type="project" value="TreeGrafter"/>
</dbReference>
<dbReference type="GO" id="GO:1990456">
    <property type="term" value="P:mitochondrion-endoplasmic reticulum membrane tethering"/>
    <property type="evidence" value="ECO:0007669"/>
    <property type="project" value="TreeGrafter"/>
</dbReference>
<dbReference type="InterPro" id="IPR031468">
    <property type="entry name" value="SMP_LBD"/>
</dbReference>
<reference evidence="12" key="1">
    <citation type="journal article" date="2013" name="PLoS Genet.">
        <title>The genome of Spraguea lophii and the basis of host-microsporidian interactions.</title>
        <authorList>
            <person name="Campbell S.E."/>
            <person name="Williams T.A."/>
            <person name="Yousuf A."/>
            <person name="Soanes D.M."/>
            <person name="Paszkiewicz K.H."/>
            <person name="Williams B.A.P."/>
        </authorList>
    </citation>
    <scope>NUCLEOTIDE SEQUENCE [LARGE SCALE GENOMIC DNA]</scope>
    <source>
        <strain evidence="12">42_110</strain>
    </source>
</reference>
<evidence type="ECO:0000256" key="6">
    <source>
        <dbReference type="ARBA" id="ARBA00023055"/>
    </source>
</evidence>
<comment type="caution">
    <text evidence="11">The sequence shown here is derived from an EMBL/GenBank/DDBJ whole genome shotgun (WGS) entry which is preliminary data.</text>
</comment>
<evidence type="ECO:0000256" key="1">
    <source>
        <dbReference type="ARBA" id="ARBA00004586"/>
    </source>
</evidence>
<keyword evidence="5 9" id="KW-1133">Transmembrane helix</keyword>
<dbReference type="PROSITE" id="PS51847">
    <property type="entry name" value="SMP"/>
    <property type="match status" value="1"/>
</dbReference>
<keyword evidence="6" id="KW-0445">Lipid transport</keyword>
<dbReference type="PANTHER" id="PTHR13466">
    <property type="entry name" value="TEX2 PROTEIN-RELATED"/>
    <property type="match status" value="1"/>
</dbReference>
<evidence type="ECO:0000256" key="7">
    <source>
        <dbReference type="ARBA" id="ARBA00023121"/>
    </source>
</evidence>
<dbReference type="InParanoid" id="S7XLV1"/>
<gene>
    <name evidence="11" type="ORF">SLOPH_2378</name>
</gene>
<dbReference type="OrthoDB" id="2195965at2759"/>
<evidence type="ECO:0000256" key="8">
    <source>
        <dbReference type="ARBA" id="ARBA00023136"/>
    </source>
</evidence>
<evidence type="ECO:0000313" key="12">
    <source>
        <dbReference type="Proteomes" id="UP000014978"/>
    </source>
</evidence>
<dbReference type="HOGENOM" id="CLU_013159_0_0_1"/>